<reference evidence="2 3" key="1">
    <citation type="submission" date="2021-03" db="EMBL/GenBank/DDBJ databases">
        <title>Sequencing the genomes of 1000 actinobacteria strains.</title>
        <authorList>
            <person name="Klenk H.-P."/>
        </authorList>
    </citation>
    <scope>NUCLEOTIDE SEQUENCE [LARGE SCALE GENOMIC DNA]</scope>
    <source>
        <strain evidence="2 3">DSM 44580</strain>
    </source>
</reference>
<sequence length="132" mass="13505">MGEVVTVEEPGRLRRWWWSTPNWARFLLVFPAVLALTGVIGGVSGVLLPPPAPPPLASAAVPGSTTAAPLATAPVTTVPSSTRPTTTKPPAKPKVGVLGALCPALGAAGVTKARKPLLCARSTDGKARWRAA</sequence>
<keyword evidence="1" id="KW-1133">Transmembrane helix</keyword>
<gene>
    <name evidence="2" type="ORF">JOF53_003822</name>
</gene>
<dbReference type="EMBL" id="JAGIOO010000001">
    <property type="protein sequence ID" value="MBP2474950.1"/>
    <property type="molecule type" value="Genomic_DNA"/>
</dbReference>
<organism evidence="2 3">
    <name type="scientific">Crossiella equi</name>
    <dbReference type="NCBI Taxonomy" id="130796"/>
    <lineage>
        <taxon>Bacteria</taxon>
        <taxon>Bacillati</taxon>
        <taxon>Actinomycetota</taxon>
        <taxon>Actinomycetes</taxon>
        <taxon>Pseudonocardiales</taxon>
        <taxon>Pseudonocardiaceae</taxon>
        <taxon>Crossiella</taxon>
    </lineage>
</organism>
<name>A0ABS5AED2_9PSEU</name>
<feature type="transmembrane region" description="Helical" evidence="1">
    <location>
        <begin position="23"/>
        <end position="48"/>
    </location>
</feature>
<accession>A0ABS5AED2</accession>
<dbReference type="RefSeq" id="WP_143342472.1">
    <property type="nucleotide sequence ID" value="NZ_JAGIOO010000001.1"/>
</dbReference>
<keyword evidence="1" id="KW-0472">Membrane</keyword>
<keyword evidence="1" id="KW-0812">Transmembrane</keyword>
<evidence type="ECO:0000313" key="2">
    <source>
        <dbReference type="EMBL" id="MBP2474950.1"/>
    </source>
</evidence>
<dbReference type="Proteomes" id="UP001519363">
    <property type="component" value="Unassembled WGS sequence"/>
</dbReference>
<evidence type="ECO:0000313" key="3">
    <source>
        <dbReference type="Proteomes" id="UP001519363"/>
    </source>
</evidence>
<protein>
    <submittedName>
        <fullName evidence="2">Uncharacterized protein</fullName>
    </submittedName>
</protein>
<evidence type="ECO:0000256" key="1">
    <source>
        <dbReference type="SAM" id="Phobius"/>
    </source>
</evidence>
<keyword evidence="3" id="KW-1185">Reference proteome</keyword>
<proteinExistence type="predicted"/>
<comment type="caution">
    <text evidence="2">The sequence shown here is derived from an EMBL/GenBank/DDBJ whole genome shotgun (WGS) entry which is preliminary data.</text>
</comment>